<reference evidence="4" key="2">
    <citation type="submission" date="2012-11" db="EMBL/GenBank/DDBJ databases">
        <authorList>
            <person name="Kuo A."/>
            <person name="Curtis B.A."/>
            <person name="Tanifuji G."/>
            <person name="Burki F."/>
            <person name="Gruber A."/>
            <person name="Irimia M."/>
            <person name="Maruyama S."/>
            <person name="Arias M.C."/>
            <person name="Ball S.G."/>
            <person name="Gile G.H."/>
            <person name="Hirakawa Y."/>
            <person name="Hopkins J.F."/>
            <person name="Rensing S.A."/>
            <person name="Schmutz J."/>
            <person name="Symeonidi A."/>
            <person name="Elias M."/>
            <person name="Eveleigh R.J."/>
            <person name="Herman E.K."/>
            <person name="Klute M.J."/>
            <person name="Nakayama T."/>
            <person name="Obornik M."/>
            <person name="Reyes-Prieto A."/>
            <person name="Armbrust E.V."/>
            <person name="Aves S.J."/>
            <person name="Beiko R.G."/>
            <person name="Coutinho P."/>
            <person name="Dacks J.B."/>
            <person name="Durnford D.G."/>
            <person name="Fast N.M."/>
            <person name="Green B.R."/>
            <person name="Grisdale C."/>
            <person name="Hempe F."/>
            <person name="Henrissat B."/>
            <person name="Hoppner M.P."/>
            <person name="Ishida K.-I."/>
            <person name="Kim E."/>
            <person name="Koreny L."/>
            <person name="Kroth P.G."/>
            <person name="Liu Y."/>
            <person name="Malik S.-B."/>
            <person name="Maier U.G."/>
            <person name="McRose D."/>
            <person name="Mock T."/>
            <person name="Neilson J.A."/>
            <person name="Onodera N.T."/>
            <person name="Poole A.M."/>
            <person name="Pritham E.J."/>
            <person name="Richards T.A."/>
            <person name="Rocap G."/>
            <person name="Roy S.W."/>
            <person name="Sarai C."/>
            <person name="Schaack S."/>
            <person name="Shirato S."/>
            <person name="Slamovits C.H."/>
            <person name="Spencer D.F."/>
            <person name="Suzuki S."/>
            <person name="Worden A.Z."/>
            <person name="Zauner S."/>
            <person name="Barry K."/>
            <person name="Bell C."/>
            <person name="Bharti A.K."/>
            <person name="Crow J.A."/>
            <person name="Grimwood J."/>
            <person name="Kramer R."/>
            <person name="Lindquist E."/>
            <person name="Lucas S."/>
            <person name="Salamov A."/>
            <person name="McFadden G.I."/>
            <person name="Lane C.E."/>
            <person name="Keeling P.J."/>
            <person name="Gray M.W."/>
            <person name="Grigoriev I.V."/>
            <person name="Archibald J.M."/>
        </authorList>
    </citation>
    <scope>NUCLEOTIDE SEQUENCE</scope>
    <source>
        <strain evidence="4">CCMP2712</strain>
    </source>
</reference>
<feature type="compositionally biased region" description="Low complexity" evidence="1">
    <location>
        <begin position="63"/>
        <end position="72"/>
    </location>
</feature>
<evidence type="ECO:0000313" key="2">
    <source>
        <dbReference type="EMBL" id="EKX33448.1"/>
    </source>
</evidence>
<reference evidence="3" key="3">
    <citation type="submission" date="2015-06" db="UniProtKB">
        <authorList>
            <consortium name="EnsemblProtists"/>
        </authorList>
    </citation>
    <scope>IDENTIFICATION</scope>
</reference>
<feature type="region of interest" description="Disordered" evidence="1">
    <location>
        <begin position="1"/>
        <end position="76"/>
    </location>
</feature>
<dbReference type="EnsemblProtists" id="EKX33448">
    <property type="protein sequence ID" value="EKX33448"/>
    <property type="gene ID" value="GUITHDRAFT_120350"/>
</dbReference>
<dbReference type="Proteomes" id="UP000011087">
    <property type="component" value="Unassembled WGS sequence"/>
</dbReference>
<name>L1IB45_GUITC</name>
<feature type="compositionally biased region" description="Polar residues" evidence="1">
    <location>
        <begin position="15"/>
        <end position="25"/>
    </location>
</feature>
<reference evidence="2 4" key="1">
    <citation type="journal article" date="2012" name="Nature">
        <title>Algal genomes reveal evolutionary mosaicism and the fate of nucleomorphs.</title>
        <authorList>
            <consortium name="DOE Joint Genome Institute"/>
            <person name="Curtis B.A."/>
            <person name="Tanifuji G."/>
            <person name="Burki F."/>
            <person name="Gruber A."/>
            <person name="Irimia M."/>
            <person name="Maruyama S."/>
            <person name="Arias M.C."/>
            <person name="Ball S.G."/>
            <person name="Gile G.H."/>
            <person name="Hirakawa Y."/>
            <person name="Hopkins J.F."/>
            <person name="Kuo A."/>
            <person name="Rensing S.A."/>
            <person name="Schmutz J."/>
            <person name="Symeonidi A."/>
            <person name="Elias M."/>
            <person name="Eveleigh R.J."/>
            <person name="Herman E.K."/>
            <person name="Klute M.J."/>
            <person name="Nakayama T."/>
            <person name="Obornik M."/>
            <person name="Reyes-Prieto A."/>
            <person name="Armbrust E.V."/>
            <person name="Aves S.J."/>
            <person name="Beiko R.G."/>
            <person name="Coutinho P."/>
            <person name="Dacks J.B."/>
            <person name="Durnford D.G."/>
            <person name="Fast N.M."/>
            <person name="Green B.R."/>
            <person name="Grisdale C.J."/>
            <person name="Hempel F."/>
            <person name="Henrissat B."/>
            <person name="Hoppner M.P."/>
            <person name="Ishida K."/>
            <person name="Kim E."/>
            <person name="Koreny L."/>
            <person name="Kroth P.G."/>
            <person name="Liu Y."/>
            <person name="Malik S.B."/>
            <person name="Maier U.G."/>
            <person name="McRose D."/>
            <person name="Mock T."/>
            <person name="Neilson J.A."/>
            <person name="Onodera N.T."/>
            <person name="Poole A.M."/>
            <person name="Pritham E.J."/>
            <person name="Richards T.A."/>
            <person name="Rocap G."/>
            <person name="Roy S.W."/>
            <person name="Sarai C."/>
            <person name="Schaack S."/>
            <person name="Shirato S."/>
            <person name="Slamovits C.H."/>
            <person name="Spencer D.F."/>
            <person name="Suzuki S."/>
            <person name="Worden A.Z."/>
            <person name="Zauner S."/>
            <person name="Barry K."/>
            <person name="Bell C."/>
            <person name="Bharti A.K."/>
            <person name="Crow J.A."/>
            <person name="Grimwood J."/>
            <person name="Kramer R."/>
            <person name="Lindquist E."/>
            <person name="Lucas S."/>
            <person name="Salamov A."/>
            <person name="McFadden G.I."/>
            <person name="Lane C.E."/>
            <person name="Keeling P.J."/>
            <person name="Gray M.W."/>
            <person name="Grigoriev I.V."/>
            <person name="Archibald J.M."/>
        </authorList>
    </citation>
    <scope>NUCLEOTIDE SEQUENCE</scope>
    <source>
        <strain evidence="2 4">CCMP2712</strain>
    </source>
</reference>
<evidence type="ECO:0000313" key="3">
    <source>
        <dbReference type="EnsemblProtists" id="EKX33448"/>
    </source>
</evidence>
<proteinExistence type="predicted"/>
<gene>
    <name evidence="2" type="ORF">GUITHDRAFT_120350</name>
</gene>
<dbReference type="HOGENOM" id="CLU_1646943_0_0_1"/>
<organism evidence="2">
    <name type="scientific">Guillardia theta (strain CCMP2712)</name>
    <name type="common">Cryptophyte</name>
    <dbReference type="NCBI Taxonomy" id="905079"/>
    <lineage>
        <taxon>Eukaryota</taxon>
        <taxon>Cryptophyceae</taxon>
        <taxon>Pyrenomonadales</taxon>
        <taxon>Geminigeraceae</taxon>
        <taxon>Guillardia</taxon>
    </lineage>
</organism>
<evidence type="ECO:0000313" key="4">
    <source>
        <dbReference type="Proteomes" id="UP000011087"/>
    </source>
</evidence>
<keyword evidence="4" id="KW-1185">Reference proteome</keyword>
<dbReference type="AlphaFoldDB" id="L1IB45"/>
<dbReference type="RefSeq" id="XP_005820428.1">
    <property type="nucleotide sequence ID" value="XM_005820371.1"/>
</dbReference>
<protein>
    <submittedName>
        <fullName evidence="2 3">Uncharacterized protein</fullName>
    </submittedName>
</protein>
<dbReference type="PaxDb" id="55529-EKX33448"/>
<dbReference type="EMBL" id="JH993141">
    <property type="protein sequence ID" value="EKX33448.1"/>
    <property type="molecule type" value="Genomic_DNA"/>
</dbReference>
<dbReference type="GeneID" id="17290197"/>
<accession>L1IB45</accession>
<sequence>MGQASDKFACDLCQPSKNSTTNSVMTPLEVNATATVSKLRPVLKRNSEEGLQSSTPAPDDGGKASSTGSSSKELQKMAEDLSALNKSIMGLEIRKLSLRQQLDKPRNQNNFAIRLELKEVERTIKSQTAQHKKLTKAKEELENNLIALRKNSFARFTVSKT</sequence>
<dbReference type="KEGG" id="gtt:GUITHDRAFT_120350"/>
<evidence type="ECO:0000256" key="1">
    <source>
        <dbReference type="SAM" id="MobiDB-lite"/>
    </source>
</evidence>